<organism evidence="1 2">
    <name type="scientific">Staphylotrichum tortipilum</name>
    <dbReference type="NCBI Taxonomy" id="2831512"/>
    <lineage>
        <taxon>Eukaryota</taxon>
        <taxon>Fungi</taxon>
        <taxon>Dikarya</taxon>
        <taxon>Ascomycota</taxon>
        <taxon>Pezizomycotina</taxon>
        <taxon>Sordariomycetes</taxon>
        <taxon>Sordariomycetidae</taxon>
        <taxon>Sordariales</taxon>
        <taxon>Chaetomiaceae</taxon>
        <taxon>Staphylotrichum</taxon>
    </lineage>
</organism>
<accession>A0AAN6RWW2</accession>
<keyword evidence="2" id="KW-1185">Reference proteome</keyword>
<protein>
    <submittedName>
        <fullName evidence="1">Uncharacterized protein</fullName>
    </submittedName>
</protein>
<evidence type="ECO:0000313" key="1">
    <source>
        <dbReference type="EMBL" id="KAK3905749.1"/>
    </source>
</evidence>
<dbReference type="AlphaFoldDB" id="A0AAN6RWW2"/>
<dbReference type="EMBL" id="MU855347">
    <property type="protein sequence ID" value="KAK3905749.1"/>
    <property type="molecule type" value="Genomic_DNA"/>
</dbReference>
<comment type="caution">
    <text evidence="1">The sequence shown here is derived from an EMBL/GenBank/DDBJ whole genome shotgun (WGS) entry which is preliminary data.</text>
</comment>
<dbReference type="Proteomes" id="UP001303889">
    <property type="component" value="Unassembled WGS sequence"/>
</dbReference>
<evidence type="ECO:0000313" key="2">
    <source>
        <dbReference type="Proteomes" id="UP001303889"/>
    </source>
</evidence>
<name>A0AAN6RWW2_9PEZI</name>
<reference evidence="1" key="1">
    <citation type="journal article" date="2023" name="Mol. Phylogenet. Evol.">
        <title>Genome-scale phylogeny and comparative genomics of the fungal order Sordariales.</title>
        <authorList>
            <person name="Hensen N."/>
            <person name="Bonometti L."/>
            <person name="Westerberg I."/>
            <person name="Brannstrom I.O."/>
            <person name="Guillou S."/>
            <person name="Cros-Aarteil S."/>
            <person name="Calhoun S."/>
            <person name="Haridas S."/>
            <person name="Kuo A."/>
            <person name="Mondo S."/>
            <person name="Pangilinan J."/>
            <person name="Riley R."/>
            <person name="LaButti K."/>
            <person name="Andreopoulos B."/>
            <person name="Lipzen A."/>
            <person name="Chen C."/>
            <person name="Yan M."/>
            <person name="Daum C."/>
            <person name="Ng V."/>
            <person name="Clum A."/>
            <person name="Steindorff A."/>
            <person name="Ohm R.A."/>
            <person name="Martin F."/>
            <person name="Silar P."/>
            <person name="Natvig D.O."/>
            <person name="Lalanne C."/>
            <person name="Gautier V."/>
            <person name="Ament-Velasquez S.L."/>
            <person name="Kruys A."/>
            <person name="Hutchinson M.I."/>
            <person name="Powell A.J."/>
            <person name="Barry K."/>
            <person name="Miller A.N."/>
            <person name="Grigoriev I.V."/>
            <person name="Debuchy R."/>
            <person name="Gladieux P."/>
            <person name="Hiltunen Thoren M."/>
            <person name="Johannesson H."/>
        </authorList>
    </citation>
    <scope>NUCLEOTIDE SEQUENCE</scope>
    <source>
        <strain evidence="1">CBS 103.79</strain>
    </source>
</reference>
<reference evidence="1" key="2">
    <citation type="submission" date="2023-05" db="EMBL/GenBank/DDBJ databases">
        <authorList>
            <consortium name="Lawrence Berkeley National Laboratory"/>
            <person name="Steindorff A."/>
            <person name="Hensen N."/>
            <person name="Bonometti L."/>
            <person name="Westerberg I."/>
            <person name="Brannstrom I.O."/>
            <person name="Guillou S."/>
            <person name="Cros-Aarteil S."/>
            <person name="Calhoun S."/>
            <person name="Haridas S."/>
            <person name="Kuo A."/>
            <person name="Mondo S."/>
            <person name="Pangilinan J."/>
            <person name="Riley R."/>
            <person name="Labutti K."/>
            <person name="Andreopoulos B."/>
            <person name="Lipzen A."/>
            <person name="Chen C."/>
            <person name="Yanf M."/>
            <person name="Daum C."/>
            <person name="Ng V."/>
            <person name="Clum A."/>
            <person name="Ohm R."/>
            <person name="Martin F."/>
            <person name="Silar P."/>
            <person name="Natvig D."/>
            <person name="Lalanne C."/>
            <person name="Gautier V."/>
            <person name="Ament-Velasquez S.L."/>
            <person name="Kruys A."/>
            <person name="Hutchinson M.I."/>
            <person name="Powell A.J."/>
            <person name="Barry K."/>
            <person name="Miller A.N."/>
            <person name="Grigoriev I.V."/>
            <person name="Debuchy R."/>
            <person name="Gladieux P."/>
            <person name="Thoren M.H."/>
            <person name="Johannesson H."/>
        </authorList>
    </citation>
    <scope>NUCLEOTIDE SEQUENCE</scope>
    <source>
        <strain evidence="1">CBS 103.79</strain>
    </source>
</reference>
<gene>
    <name evidence="1" type="ORF">C8A05DRAFT_12462</name>
</gene>
<feature type="non-terminal residue" evidence="1">
    <location>
        <position position="1"/>
    </location>
</feature>
<proteinExistence type="predicted"/>
<sequence length="239" mass="28050">VKEELRKGNKRLVSLVKKWNGAAHTEKRTFKALPLLDLETNFQVWRSRFRATLAPYKLLRYVDDEVPEPQDKKSAEQFNWNTDGRDVFRLLTASITDPVWSRMVIFGWNPKDGDPHDTYCNVFDALQGRSENMNRLRTQEFFSLRPESFGMIDAYFDRICTLRQELGDDDVENNVATEIKTVLSAIKHKYPQVMERNMRKLQESVAAGKYLILGFFVRDLTLECLEDDFEQSLLRVRME</sequence>